<dbReference type="OMA" id="EDCANDR"/>
<organism evidence="8 9">
    <name type="scientific">Kryptolebias marmoratus</name>
    <name type="common">Mangrove killifish</name>
    <name type="synonym">Rivulus marmoratus</name>
    <dbReference type="NCBI Taxonomy" id="37003"/>
    <lineage>
        <taxon>Eukaryota</taxon>
        <taxon>Metazoa</taxon>
        <taxon>Chordata</taxon>
        <taxon>Craniata</taxon>
        <taxon>Vertebrata</taxon>
        <taxon>Euteleostomi</taxon>
        <taxon>Actinopterygii</taxon>
        <taxon>Neopterygii</taxon>
        <taxon>Teleostei</taxon>
        <taxon>Neoteleostei</taxon>
        <taxon>Acanthomorphata</taxon>
        <taxon>Ovalentaria</taxon>
        <taxon>Atherinomorphae</taxon>
        <taxon>Cyprinodontiformes</taxon>
        <taxon>Rivulidae</taxon>
        <taxon>Kryptolebias</taxon>
    </lineage>
</organism>
<dbReference type="PANTHER" id="PTHR10339:SF29">
    <property type="entry name" value="NAD(P)(+)--ARGININE ADP-RIBOSYLTRANSFERASE"/>
    <property type="match status" value="1"/>
</dbReference>
<keyword evidence="3 7" id="KW-0808">Transferase</keyword>
<evidence type="ECO:0000256" key="2">
    <source>
        <dbReference type="ARBA" id="ARBA00022676"/>
    </source>
</evidence>
<dbReference type="EC" id="2.4.2.31" evidence="7"/>
<protein>
    <recommendedName>
        <fullName evidence="7">NAD(P)(+)--arginine ADP-ribosyltransferase</fullName>
        <ecNumber evidence="7">2.4.2.31</ecNumber>
    </recommendedName>
    <alternativeName>
        <fullName evidence="7">Mono(ADP-ribosyl)transferase</fullName>
    </alternativeName>
</protein>
<keyword evidence="5 7" id="KW-0521">NADP</keyword>
<dbReference type="SUPFAM" id="SSF56399">
    <property type="entry name" value="ADP-ribosylation"/>
    <property type="match status" value="1"/>
</dbReference>
<name>A0A3Q2ZSL5_KRYMA</name>
<sequence>MQVNVVSCKTKTAQRPTEGNTHNIFFEAYSVDDMYDGCRDTMKTILDQNFTSEQSFDDWTASKNCANSKLDEIHPEDMALTKDHLQAICMYTANSYKDINDNVREQRPNYGGLFKFHTLHFFLTTAIQILNPNGQCYTSYRRTPDNYEGQINQRIRFGYFASSSNDSDLTQFGQKTCFKIRTCLGADLKHYSTFDEAENEILIPPYETFTIKKKILKSEKPDGLGDCQLVYVLEHAGSKSNLNCKLIEKFQGPVNSCSIIFQQSKSLVTLIIILWNHAKQ</sequence>
<reference evidence="8" key="1">
    <citation type="submission" date="2025-08" db="UniProtKB">
        <authorList>
            <consortium name="Ensembl"/>
        </authorList>
    </citation>
    <scope>IDENTIFICATION</scope>
</reference>
<dbReference type="GO" id="GO:0106274">
    <property type="term" value="F:NAD+-protein-arginine ADP-ribosyltransferase activity"/>
    <property type="evidence" value="ECO:0007669"/>
    <property type="project" value="UniProtKB-EC"/>
</dbReference>
<dbReference type="PRINTS" id="PR00970">
    <property type="entry name" value="RIBTRNSFRASE"/>
</dbReference>
<dbReference type="PANTHER" id="PTHR10339">
    <property type="entry name" value="ADP-RIBOSYLTRANSFERASE"/>
    <property type="match status" value="1"/>
</dbReference>
<dbReference type="Ensembl" id="ENSKMAT00000006965.1">
    <property type="protein sequence ID" value="ENSKMAP00000006853.1"/>
    <property type="gene ID" value="ENSKMAG00000005172.1"/>
</dbReference>
<keyword evidence="2 7" id="KW-0328">Glycosyltransferase</keyword>
<dbReference type="PROSITE" id="PS51996">
    <property type="entry name" value="TR_MART"/>
    <property type="match status" value="1"/>
</dbReference>
<evidence type="ECO:0000256" key="1">
    <source>
        <dbReference type="ARBA" id="ARBA00009558"/>
    </source>
</evidence>
<dbReference type="Pfam" id="PF01129">
    <property type="entry name" value="ART"/>
    <property type="match status" value="1"/>
</dbReference>
<comment type="catalytic activity">
    <reaction evidence="6 7">
        <text>L-arginyl-[protein] + NAD(+) = N(omega)-(ADP-D-ribosyl)-L-arginyl-[protein] + nicotinamide + H(+)</text>
        <dbReference type="Rhea" id="RHEA:19149"/>
        <dbReference type="Rhea" id="RHEA-COMP:10532"/>
        <dbReference type="Rhea" id="RHEA-COMP:15087"/>
        <dbReference type="ChEBI" id="CHEBI:15378"/>
        <dbReference type="ChEBI" id="CHEBI:17154"/>
        <dbReference type="ChEBI" id="CHEBI:29965"/>
        <dbReference type="ChEBI" id="CHEBI:57540"/>
        <dbReference type="ChEBI" id="CHEBI:142554"/>
        <dbReference type="EC" id="2.4.2.31"/>
    </reaction>
</comment>
<reference evidence="8" key="2">
    <citation type="submission" date="2025-09" db="UniProtKB">
        <authorList>
            <consortium name="Ensembl"/>
        </authorList>
    </citation>
    <scope>IDENTIFICATION</scope>
</reference>
<keyword evidence="4" id="KW-0548">Nucleotidyltransferase</keyword>
<keyword evidence="9" id="KW-1185">Reference proteome</keyword>
<dbReference type="GeneTree" id="ENSGT01030000234601"/>
<evidence type="ECO:0000313" key="8">
    <source>
        <dbReference type="Ensembl" id="ENSKMAP00000006853.1"/>
    </source>
</evidence>
<accession>A0A3Q2ZSL5</accession>
<evidence type="ECO:0000256" key="6">
    <source>
        <dbReference type="ARBA" id="ARBA00047597"/>
    </source>
</evidence>
<dbReference type="Proteomes" id="UP000264800">
    <property type="component" value="Unplaced"/>
</dbReference>
<dbReference type="InterPro" id="IPR050999">
    <property type="entry name" value="ADP-ribosyltransferase_ARG"/>
</dbReference>
<evidence type="ECO:0000256" key="3">
    <source>
        <dbReference type="ARBA" id="ARBA00022679"/>
    </source>
</evidence>
<comment type="similarity">
    <text evidence="1 7">Belongs to the Arg-specific ADP-ribosyltransferase family.</text>
</comment>
<evidence type="ECO:0000256" key="5">
    <source>
        <dbReference type="ARBA" id="ARBA00022857"/>
    </source>
</evidence>
<keyword evidence="7" id="KW-0520">NAD</keyword>
<dbReference type="AlphaFoldDB" id="A0A3Q2ZSL5"/>
<evidence type="ECO:0000256" key="4">
    <source>
        <dbReference type="ARBA" id="ARBA00022695"/>
    </source>
</evidence>
<dbReference type="GO" id="GO:0016779">
    <property type="term" value="F:nucleotidyltransferase activity"/>
    <property type="evidence" value="ECO:0007669"/>
    <property type="project" value="UniProtKB-KW"/>
</dbReference>
<dbReference type="Gene3D" id="3.90.176.10">
    <property type="entry name" value="Toxin ADP-ribosyltransferase, Chain A, domain 1"/>
    <property type="match status" value="1"/>
</dbReference>
<evidence type="ECO:0000256" key="7">
    <source>
        <dbReference type="RuleBase" id="RU361228"/>
    </source>
</evidence>
<evidence type="ECO:0000313" key="9">
    <source>
        <dbReference type="Proteomes" id="UP000264800"/>
    </source>
</evidence>
<dbReference type="GO" id="GO:0003950">
    <property type="term" value="F:NAD+ poly-ADP-ribosyltransferase activity"/>
    <property type="evidence" value="ECO:0007669"/>
    <property type="project" value="TreeGrafter"/>
</dbReference>
<proteinExistence type="inferred from homology"/>
<dbReference type="InterPro" id="IPR000768">
    <property type="entry name" value="ART"/>
</dbReference>